<keyword evidence="3 7" id="KW-0413">Isomerase</keyword>
<evidence type="ECO:0000256" key="1">
    <source>
        <dbReference type="ARBA" id="ARBA00013194"/>
    </source>
</evidence>
<evidence type="ECO:0000259" key="6">
    <source>
        <dbReference type="PROSITE" id="PS50072"/>
    </source>
</evidence>
<evidence type="ECO:0000256" key="2">
    <source>
        <dbReference type="ARBA" id="ARBA00023110"/>
    </source>
</evidence>
<gene>
    <name evidence="7" type="ORF">ACFSW7_11140</name>
</gene>
<evidence type="ECO:0000256" key="4">
    <source>
        <dbReference type="SAM" id="MobiDB-lite"/>
    </source>
</evidence>
<protein>
    <recommendedName>
        <fullName evidence="1">peptidylprolyl isomerase</fullName>
        <ecNumber evidence="1">5.2.1.8</ecNumber>
    </recommendedName>
</protein>
<dbReference type="GO" id="GO:0003755">
    <property type="term" value="F:peptidyl-prolyl cis-trans isomerase activity"/>
    <property type="evidence" value="ECO:0007669"/>
    <property type="project" value="UniProtKB-EC"/>
</dbReference>
<dbReference type="EC" id="5.2.1.8" evidence="1"/>
<evidence type="ECO:0000313" key="7">
    <source>
        <dbReference type="EMBL" id="MFD2758932.1"/>
    </source>
</evidence>
<keyword evidence="2" id="KW-0697">Rotamase</keyword>
<keyword evidence="5" id="KW-1133">Transmembrane helix</keyword>
<dbReference type="PANTHER" id="PTHR43246">
    <property type="entry name" value="PEPTIDYL-PROLYL CIS-TRANS ISOMERASE CYP38, CHLOROPLASTIC"/>
    <property type="match status" value="1"/>
</dbReference>
<dbReference type="Pfam" id="PF00160">
    <property type="entry name" value="Pro_isomerase"/>
    <property type="match status" value="1"/>
</dbReference>
<evidence type="ECO:0000256" key="3">
    <source>
        <dbReference type="ARBA" id="ARBA00023235"/>
    </source>
</evidence>
<keyword evidence="5" id="KW-0472">Membrane</keyword>
<comment type="caution">
    <text evidence="7">The sequence shown here is derived from an EMBL/GenBank/DDBJ whole genome shotgun (WGS) entry which is preliminary data.</text>
</comment>
<dbReference type="SUPFAM" id="SSF50891">
    <property type="entry name" value="Cyclophilin-like"/>
    <property type="match status" value="1"/>
</dbReference>
<feature type="domain" description="PPIase cyclophilin-type" evidence="6">
    <location>
        <begin position="102"/>
        <end position="255"/>
    </location>
</feature>
<dbReference type="EMBL" id="JBHUNE010000008">
    <property type="protein sequence ID" value="MFD2758932.1"/>
    <property type="molecule type" value="Genomic_DNA"/>
</dbReference>
<feature type="transmembrane region" description="Helical" evidence="5">
    <location>
        <begin position="37"/>
        <end position="54"/>
    </location>
</feature>
<evidence type="ECO:0000256" key="5">
    <source>
        <dbReference type="SAM" id="Phobius"/>
    </source>
</evidence>
<evidence type="ECO:0000313" key="8">
    <source>
        <dbReference type="Proteomes" id="UP001597492"/>
    </source>
</evidence>
<feature type="region of interest" description="Disordered" evidence="4">
    <location>
        <begin position="232"/>
        <end position="256"/>
    </location>
</feature>
<dbReference type="RefSeq" id="WP_019617486.1">
    <property type="nucleotide sequence ID" value="NZ_JBHUNE010000008.1"/>
</dbReference>
<sequence>MAENAKELRRRQREHEARVVVHDVQTDRRRTDNRRGIIALIAVAVLAIGSQVAYSATGGFERNPLAESTPGASETAAPAATVPAATLAEDRDWTGTISLNGGELELGVTIDGANAPQAASNFIDLAQKDFYDSTDCHRLTTDGLYVLQCGDPTGTGTGGPGYEFGPLENVPEDGVYPAGTIAMARSSAEDSMGSQFFIVYEDTELPAPGYTVFGQVTSGLDELKSQIVEQGVDPSTGATTDGAPLAPATISDITLE</sequence>
<name>A0ABW5V2N6_9MICO</name>
<dbReference type="InterPro" id="IPR029000">
    <property type="entry name" value="Cyclophilin-like_dom_sf"/>
</dbReference>
<reference evidence="8" key="1">
    <citation type="journal article" date="2019" name="Int. J. Syst. Evol. Microbiol.">
        <title>The Global Catalogue of Microorganisms (GCM) 10K type strain sequencing project: providing services to taxonomists for standard genome sequencing and annotation.</title>
        <authorList>
            <consortium name="The Broad Institute Genomics Platform"/>
            <consortium name="The Broad Institute Genome Sequencing Center for Infectious Disease"/>
            <person name="Wu L."/>
            <person name="Ma J."/>
        </authorList>
    </citation>
    <scope>NUCLEOTIDE SEQUENCE [LARGE SCALE GENOMIC DNA]</scope>
    <source>
        <strain evidence="8">TISTR 1514</strain>
    </source>
</reference>
<accession>A0ABW5V2N6</accession>
<keyword evidence="8" id="KW-1185">Reference proteome</keyword>
<dbReference type="InterPro" id="IPR002130">
    <property type="entry name" value="Cyclophilin-type_PPIase_dom"/>
</dbReference>
<dbReference type="InterPro" id="IPR044665">
    <property type="entry name" value="E_coli_cyclophilin_A-like"/>
</dbReference>
<dbReference type="CDD" id="cd00317">
    <property type="entry name" value="cyclophilin"/>
    <property type="match status" value="1"/>
</dbReference>
<dbReference type="Gene3D" id="2.40.100.10">
    <property type="entry name" value="Cyclophilin-like"/>
    <property type="match status" value="1"/>
</dbReference>
<proteinExistence type="predicted"/>
<organism evidence="7 8">
    <name type="scientific">Gulosibacter faecalis</name>
    <dbReference type="NCBI Taxonomy" id="272240"/>
    <lineage>
        <taxon>Bacteria</taxon>
        <taxon>Bacillati</taxon>
        <taxon>Actinomycetota</taxon>
        <taxon>Actinomycetes</taxon>
        <taxon>Micrococcales</taxon>
        <taxon>Microbacteriaceae</taxon>
        <taxon>Gulosibacter</taxon>
    </lineage>
</organism>
<dbReference type="Proteomes" id="UP001597492">
    <property type="component" value="Unassembled WGS sequence"/>
</dbReference>
<keyword evidence="5" id="KW-0812">Transmembrane</keyword>
<dbReference type="PROSITE" id="PS50072">
    <property type="entry name" value="CSA_PPIASE_2"/>
    <property type="match status" value="1"/>
</dbReference>